<comment type="similarity">
    <text evidence="12">Belongs to the pannexin family.</text>
</comment>
<comment type="function">
    <text evidence="12">Structural component of the gap junctions.</text>
</comment>
<keyword evidence="7" id="KW-0965">Cell junction</keyword>
<dbReference type="PRINTS" id="PR01262">
    <property type="entry name" value="INNEXIN"/>
</dbReference>
<dbReference type="PANTHER" id="PTHR11893:SF41">
    <property type="entry name" value="INNEXIN INX2"/>
    <property type="match status" value="1"/>
</dbReference>
<dbReference type="Pfam" id="PF00876">
    <property type="entry name" value="Innexin"/>
    <property type="match status" value="1"/>
</dbReference>
<evidence type="ECO:0000256" key="6">
    <source>
        <dbReference type="ARBA" id="ARBA00022868"/>
    </source>
</evidence>
<keyword evidence="9 12" id="KW-0406">Ion transport</keyword>
<evidence type="ECO:0000256" key="10">
    <source>
        <dbReference type="ARBA" id="ARBA00023136"/>
    </source>
</evidence>
<evidence type="ECO:0000256" key="2">
    <source>
        <dbReference type="ARBA" id="ARBA00004651"/>
    </source>
</evidence>
<dbReference type="GO" id="GO:0007602">
    <property type="term" value="P:phototransduction"/>
    <property type="evidence" value="ECO:0007669"/>
    <property type="project" value="TreeGrafter"/>
</dbReference>
<keyword evidence="8 12" id="KW-1133">Transmembrane helix</keyword>
<dbReference type="GO" id="GO:0005921">
    <property type="term" value="C:gap junction"/>
    <property type="evidence" value="ECO:0007669"/>
    <property type="project" value="UniProtKB-SubCell"/>
</dbReference>
<evidence type="ECO:0000256" key="11">
    <source>
        <dbReference type="ARBA" id="ARBA00023303"/>
    </source>
</evidence>
<evidence type="ECO:0000313" key="13">
    <source>
        <dbReference type="EMBL" id="KAF0761170.1"/>
    </source>
</evidence>
<dbReference type="GO" id="GO:0034220">
    <property type="term" value="P:monoatomic ion transmembrane transport"/>
    <property type="evidence" value="ECO:0007669"/>
    <property type="project" value="UniProtKB-KW"/>
</dbReference>
<keyword evidence="6" id="KW-0303">Gap junction</keyword>
<evidence type="ECO:0000313" key="14">
    <source>
        <dbReference type="Proteomes" id="UP000478052"/>
    </source>
</evidence>
<comment type="caution">
    <text evidence="12">Lacks conserved residue(s) required for the propagation of feature annotation.</text>
</comment>
<evidence type="ECO:0000256" key="1">
    <source>
        <dbReference type="ARBA" id="ARBA00004610"/>
    </source>
</evidence>
<evidence type="ECO:0000256" key="8">
    <source>
        <dbReference type="ARBA" id="ARBA00022989"/>
    </source>
</evidence>
<keyword evidence="3 12" id="KW-0813">Transport</keyword>
<sequence>MFDIFGSLKALLKIDNICIDNFVFRLHYRMTVSILLGFSIIVTSRQYLGDPIDCIFEDLPQMVMDTYCWIHSTFTLPKRKNGKIGEDVYPGVSAYDDNTDAVKYHSYYQWVCFVLFFQAMFFYTPRYLWKLWEAGRMSSLVLDLEYTVALDPEHKEALINYFIKNLHMQNFYAIRFFFCEILNLCNVLLQIYFIDYFLGGEFSMYGYNVLVMTEMKTEDRTDIMSRVFPIITKCTFHKYGPTGTIQKFDGMCLLPQNILNEKMFVFLWFWFWFIAIISVLNILYRILIIAIPFFRLVLLRSRIDHFSHDELKTLTRKFWIGDWFVFYQLSKNISPLNFKDLVSDLSMKFEEKDSV</sequence>
<evidence type="ECO:0000256" key="3">
    <source>
        <dbReference type="ARBA" id="ARBA00022448"/>
    </source>
</evidence>
<dbReference type="OrthoDB" id="5867527at2759"/>
<protein>
    <recommendedName>
        <fullName evidence="12">Innexin</fullName>
    </recommendedName>
</protein>
<dbReference type="GO" id="GO:0005886">
    <property type="term" value="C:plasma membrane"/>
    <property type="evidence" value="ECO:0007669"/>
    <property type="project" value="UniProtKB-SubCell"/>
</dbReference>
<proteinExistence type="inferred from homology"/>
<dbReference type="Proteomes" id="UP000478052">
    <property type="component" value="Unassembled WGS sequence"/>
</dbReference>
<keyword evidence="14" id="KW-1185">Reference proteome</keyword>
<organism evidence="13 14">
    <name type="scientific">Aphis craccivora</name>
    <name type="common">Cowpea aphid</name>
    <dbReference type="NCBI Taxonomy" id="307492"/>
    <lineage>
        <taxon>Eukaryota</taxon>
        <taxon>Metazoa</taxon>
        <taxon>Ecdysozoa</taxon>
        <taxon>Arthropoda</taxon>
        <taxon>Hexapoda</taxon>
        <taxon>Insecta</taxon>
        <taxon>Pterygota</taxon>
        <taxon>Neoptera</taxon>
        <taxon>Paraneoptera</taxon>
        <taxon>Hemiptera</taxon>
        <taxon>Sternorrhyncha</taxon>
        <taxon>Aphidomorpha</taxon>
        <taxon>Aphidoidea</taxon>
        <taxon>Aphididae</taxon>
        <taxon>Aphidini</taxon>
        <taxon>Aphis</taxon>
        <taxon>Aphis</taxon>
    </lineage>
</organism>
<keyword evidence="4" id="KW-1003">Cell membrane</keyword>
<feature type="transmembrane region" description="Helical" evidence="12">
    <location>
        <begin position="172"/>
        <end position="194"/>
    </location>
</feature>
<accession>A0A6G0YTT0</accession>
<comment type="subcellular location">
    <subcellularLocation>
        <location evidence="1">Cell junction</location>
        <location evidence="1">Gap junction</location>
    </subcellularLocation>
    <subcellularLocation>
        <location evidence="2 12">Cell membrane</location>
        <topology evidence="2 12">Multi-pass membrane protein</topology>
    </subcellularLocation>
</comment>
<dbReference type="EMBL" id="VUJU01002474">
    <property type="protein sequence ID" value="KAF0761170.1"/>
    <property type="molecule type" value="Genomic_DNA"/>
</dbReference>
<dbReference type="PANTHER" id="PTHR11893">
    <property type="entry name" value="INNEXIN"/>
    <property type="match status" value="1"/>
</dbReference>
<reference evidence="13 14" key="1">
    <citation type="submission" date="2019-08" db="EMBL/GenBank/DDBJ databases">
        <title>Whole genome of Aphis craccivora.</title>
        <authorList>
            <person name="Voronova N.V."/>
            <person name="Shulinski R.S."/>
            <person name="Bandarenka Y.V."/>
            <person name="Zhorov D.G."/>
            <person name="Warner D."/>
        </authorList>
    </citation>
    <scope>NUCLEOTIDE SEQUENCE [LARGE SCALE GENOMIC DNA]</scope>
    <source>
        <strain evidence="13">180601</strain>
        <tissue evidence="13">Whole Body</tissue>
    </source>
</reference>
<dbReference type="InterPro" id="IPR000990">
    <property type="entry name" value="Innexin"/>
</dbReference>
<keyword evidence="5 12" id="KW-0812">Transmembrane</keyword>
<evidence type="ECO:0000256" key="5">
    <source>
        <dbReference type="ARBA" id="ARBA00022692"/>
    </source>
</evidence>
<feature type="transmembrane region" description="Helical" evidence="12">
    <location>
        <begin position="107"/>
        <end position="129"/>
    </location>
</feature>
<keyword evidence="10 12" id="KW-0472">Membrane</keyword>
<name>A0A6G0YTT0_APHCR</name>
<keyword evidence="11 12" id="KW-0407">Ion channel</keyword>
<dbReference type="AlphaFoldDB" id="A0A6G0YTT0"/>
<dbReference type="GO" id="GO:0005243">
    <property type="term" value="F:gap junction channel activity"/>
    <property type="evidence" value="ECO:0007669"/>
    <property type="project" value="TreeGrafter"/>
</dbReference>
<evidence type="ECO:0000256" key="7">
    <source>
        <dbReference type="ARBA" id="ARBA00022949"/>
    </source>
</evidence>
<evidence type="ECO:0000256" key="12">
    <source>
        <dbReference type="RuleBase" id="RU010713"/>
    </source>
</evidence>
<comment type="caution">
    <text evidence="13">The sequence shown here is derived from an EMBL/GenBank/DDBJ whole genome shotgun (WGS) entry which is preliminary data.</text>
</comment>
<evidence type="ECO:0000256" key="9">
    <source>
        <dbReference type="ARBA" id="ARBA00023065"/>
    </source>
</evidence>
<evidence type="ECO:0000256" key="4">
    <source>
        <dbReference type="ARBA" id="ARBA00022475"/>
    </source>
</evidence>
<feature type="transmembrane region" description="Helical" evidence="12">
    <location>
        <begin position="269"/>
        <end position="294"/>
    </location>
</feature>
<dbReference type="PROSITE" id="PS51013">
    <property type="entry name" value="PANNEXIN"/>
    <property type="match status" value="1"/>
</dbReference>
<gene>
    <name evidence="12" type="primary">inx</name>
    <name evidence="13" type="ORF">FWK35_00007732</name>
</gene>